<comment type="caution">
    <text evidence="6">The sequence shown here is derived from an EMBL/GenBank/DDBJ whole genome shotgun (WGS) entry which is preliminary data.</text>
</comment>
<evidence type="ECO:0000313" key="6">
    <source>
        <dbReference type="EMBL" id="GLJ80074.1"/>
    </source>
</evidence>
<keyword evidence="7" id="KW-1185">Reference proteome</keyword>
<dbReference type="PANTHER" id="PTHR43309">
    <property type="entry name" value="5-OXOPROLINASE SUBUNIT C"/>
    <property type="match status" value="1"/>
</dbReference>
<keyword evidence="2 6" id="KW-0378">Hydrolase</keyword>
<dbReference type="InterPro" id="IPR052708">
    <property type="entry name" value="PxpC"/>
</dbReference>
<evidence type="ECO:0000313" key="7">
    <source>
        <dbReference type="Proteomes" id="UP001142317"/>
    </source>
</evidence>
<dbReference type="SMART" id="SM00797">
    <property type="entry name" value="AHS2"/>
    <property type="match status" value="1"/>
</dbReference>
<evidence type="ECO:0000259" key="4">
    <source>
        <dbReference type="SMART" id="SM00796"/>
    </source>
</evidence>
<dbReference type="InterPro" id="IPR003833">
    <property type="entry name" value="CT_C_D"/>
</dbReference>
<dbReference type="PANTHER" id="PTHR43309:SF3">
    <property type="entry name" value="5-OXOPROLINASE SUBUNIT C"/>
    <property type="match status" value="1"/>
</dbReference>
<proteinExistence type="predicted"/>
<dbReference type="Pfam" id="PF02682">
    <property type="entry name" value="CT_C_D"/>
    <property type="match status" value="1"/>
</dbReference>
<name>A0A9W6HGB6_9MICO</name>
<reference evidence="6" key="1">
    <citation type="journal article" date="2014" name="Int. J. Syst. Evol. Microbiol.">
        <title>Complete genome sequence of Corynebacterium casei LMG S-19264T (=DSM 44701T), isolated from a smear-ripened cheese.</title>
        <authorList>
            <consortium name="US DOE Joint Genome Institute (JGI-PGF)"/>
            <person name="Walter F."/>
            <person name="Albersmeier A."/>
            <person name="Kalinowski J."/>
            <person name="Ruckert C."/>
        </authorList>
    </citation>
    <scope>NUCLEOTIDE SEQUENCE</scope>
    <source>
        <strain evidence="6">VKM Ac-1447</strain>
    </source>
</reference>
<dbReference type="InterPro" id="IPR003778">
    <property type="entry name" value="CT_A_B"/>
</dbReference>
<sequence length="519" mass="52668">MGADAVLVEVDGLAAAVALHARLVADPPRGVVDIVPAARTVLVRADPRALSSEGARAWIARAAATPADPPPPRAEIVVPVDYDGADLAETAGLLGMSPKALVARHERAAWSVAFTGFAPGFAYLVGDGWDLDVPRRAAPRTRVPAGSVALAGPFSGAYPRETPGGWQLIGTTDAVLFDPDADRPALLTPGAAVRFAATRPVSLGRGAIDAGPRAGGEGAQAPGSGIRVLATGARATFQDAGRPGRAAEGIARSGAADPPAWALANRLLGNRPDAAAIEVVLGGFRAVAERDLAVAVTGGWAPLTIDGRPCDPYVVHPWAAGAELRMDALVGGARAYVAVRGGWLAPAAAGSRSTDTLSGLGPAPVRAGDRVAAGDETAGAIPALPLHPWGLPPAATDAAPLEVPFVPGPRDDWITTASRRALAEAVWTVSAEADRIGIRLDGPPLERARTDELPSEGMLPGAIQVPPSGSPVVFGVDGPVTGGYPVVGVVTAAGRARLAQARPGDRVRLRPAAASPAEW</sequence>
<dbReference type="EMBL" id="BSEO01000010">
    <property type="protein sequence ID" value="GLJ80074.1"/>
    <property type="molecule type" value="Genomic_DNA"/>
</dbReference>
<evidence type="ECO:0000256" key="3">
    <source>
        <dbReference type="ARBA" id="ARBA00022840"/>
    </source>
</evidence>
<dbReference type="Gene3D" id="2.40.100.10">
    <property type="entry name" value="Cyclophilin-like"/>
    <property type="match status" value="2"/>
</dbReference>
<keyword evidence="3" id="KW-0067">ATP-binding</keyword>
<evidence type="ECO:0000256" key="2">
    <source>
        <dbReference type="ARBA" id="ARBA00022801"/>
    </source>
</evidence>
<reference evidence="6" key="2">
    <citation type="submission" date="2023-01" db="EMBL/GenBank/DDBJ databases">
        <authorList>
            <person name="Sun Q."/>
            <person name="Evtushenko L."/>
        </authorList>
    </citation>
    <scope>NUCLEOTIDE SEQUENCE</scope>
    <source>
        <strain evidence="6">VKM Ac-1447</strain>
    </source>
</reference>
<dbReference type="SUPFAM" id="SSF160467">
    <property type="entry name" value="PH0987 N-terminal domain-like"/>
    <property type="match status" value="1"/>
</dbReference>
<organism evidence="6 7">
    <name type="scientific">Microbacterium imperiale</name>
    <dbReference type="NCBI Taxonomy" id="33884"/>
    <lineage>
        <taxon>Bacteria</taxon>
        <taxon>Bacillati</taxon>
        <taxon>Actinomycetota</taxon>
        <taxon>Actinomycetes</taxon>
        <taxon>Micrococcales</taxon>
        <taxon>Microbacteriaceae</taxon>
        <taxon>Microbacterium</taxon>
    </lineage>
</organism>
<gene>
    <name evidence="6" type="ORF">GCM10017586_17570</name>
</gene>
<dbReference type="Proteomes" id="UP001142317">
    <property type="component" value="Unassembled WGS sequence"/>
</dbReference>
<evidence type="ECO:0000259" key="5">
    <source>
        <dbReference type="SMART" id="SM00797"/>
    </source>
</evidence>
<dbReference type="GO" id="GO:0005524">
    <property type="term" value="F:ATP binding"/>
    <property type="evidence" value="ECO:0007669"/>
    <property type="project" value="UniProtKB-KW"/>
</dbReference>
<dbReference type="AlphaFoldDB" id="A0A9W6HGB6"/>
<dbReference type="GO" id="GO:0016787">
    <property type="term" value="F:hydrolase activity"/>
    <property type="evidence" value="ECO:0007669"/>
    <property type="project" value="UniProtKB-KW"/>
</dbReference>
<dbReference type="SMART" id="SM00796">
    <property type="entry name" value="AHS1"/>
    <property type="match status" value="1"/>
</dbReference>
<dbReference type="SUPFAM" id="SSF50891">
    <property type="entry name" value="Cyclophilin-like"/>
    <property type="match status" value="2"/>
</dbReference>
<accession>A0A9W6HGB6</accession>
<dbReference type="Gene3D" id="3.30.1360.40">
    <property type="match status" value="1"/>
</dbReference>
<dbReference type="InterPro" id="IPR029000">
    <property type="entry name" value="Cyclophilin-like_dom_sf"/>
</dbReference>
<evidence type="ECO:0000256" key="1">
    <source>
        <dbReference type="ARBA" id="ARBA00022741"/>
    </source>
</evidence>
<keyword evidence="1" id="KW-0547">Nucleotide-binding</keyword>
<protein>
    <submittedName>
        <fullName evidence="6">Allophanate hydrolase</fullName>
    </submittedName>
</protein>
<feature type="domain" description="Carboxyltransferase" evidence="4">
    <location>
        <begin position="1"/>
        <end position="187"/>
    </location>
</feature>
<feature type="domain" description="Carboxyltransferase" evidence="5">
    <location>
        <begin position="247"/>
        <end position="519"/>
    </location>
</feature>
<dbReference type="Pfam" id="PF02626">
    <property type="entry name" value="CT_A_B"/>
    <property type="match status" value="1"/>
</dbReference>